<dbReference type="OrthoDB" id="284275at2759"/>
<evidence type="ECO:0000256" key="2">
    <source>
        <dbReference type="ARBA" id="ARBA00006092"/>
    </source>
</evidence>
<dbReference type="GO" id="GO:0006351">
    <property type="term" value="P:DNA-templated transcription"/>
    <property type="evidence" value="ECO:0007669"/>
    <property type="project" value="InterPro"/>
</dbReference>
<dbReference type="CDD" id="cd01453">
    <property type="entry name" value="vWA_transcription_factor_IIH_type"/>
    <property type="match status" value="1"/>
</dbReference>
<keyword evidence="5" id="KW-0863">Zinc-finger</keyword>
<evidence type="ECO:0000259" key="13">
    <source>
        <dbReference type="Pfam" id="PF12766"/>
    </source>
</evidence>
<evidence type="ECO:0000256" key="8">
    <source>
        <dbReference type="ARBA" id="ARBA00023163"/>
    </source>
</evidence>
<evidence type="ECO:0000259" key="12">
    <source>
        <dbReference type="Pfam" id="PF04056"/>
    </source>
</evidence>
<sequence>MASYRLDSRQISQGGGGLDGEEDGVERERMYAWEGALEMSWANVKMDEEGRLISEGQDQDEHLRRKQHELNRRKLALGQCVRRGLIRYLFLGIDASASMREMDYKPERLRAAFKASQEFVKEYFDQNPISQLGLLVTKQGEAERLTELSANPKSHIAKLHDYALKNRAEGEASLQNLLELALCSLKAIPEYGHREVLLLYGSLATCDPGDIFETLKKLVKAGIRVSIISLTAEMYICRKVCDDTHGTYGIALDNKHFVDLFMAQVAPPPTTASTSTGPLYMDMVLMGFPNRIHTPHAPALAFDGGNPPRPSTVAYVCPRCLARVTDLPTACNLCTLPLVSSSHLARSYHHLFPVSQYIEVPPKEQSGLDRFSHTATTLLCALPVLRATFVAPVRNIAFLHSPFNRFPTSLTPMATMRAAEIGEGDIGQARSLSPTASNADDASHGTRGEKKPQWVLNLGISMARNNRDAHSRYIQLATVGFGSDDPSVIKPFVRTVVFRGFYSGMDPQDKHLLKIITDARSEKIPQLTLHPDAEIAWYFVKTREQYRLRGRVEIVTPTSKDRHLQAARKQQWNNLSESARAQFLWPYPKQPSPLDQDPSVFSPDIPPTLASAPPETFCLLLVRVSEVDHLELKASPQRRTVHARRKGQEKGEEGDWEVTKVNP</sequence>
<comment type="subcellular location">
    <subcellularLocation>
        <location evidence="1">Nucleus</location>
    </subcellularLocation>
</comment>
<dbReference type="PANTHER" id="PTHR12695:SF2">
    <property type="entry name" value="GENERAL TRANSCRIPTION FACTOR IIH SUBUNIT 2-RELATED"/>
    <property type="match status" value="1"/>
</dbReference>
<dbReference type="InterPro" id="IPR007198">
    <property type="entry name" value="Ssl1-like"/>
</dbReference>
<keyword evidence="4" id="KW-0227">DNA damage</keyword>
<feature type="region of interest" description="Disordered" evidence="11">
    <location>
        <begin position="637"/>
        <end position="663"/>
    </location>
</feature>
<evidence type="ECO:0000256" key="11">
    <source>
        <dbReference type="SAM" id="MobiDB-lite"/>
    </source>
</evidence>
<evidence type="ECO:0000313" key="14">
    <source>
        <dbReference type="EMBL" id="TFJ87486.1"/>
    </source>
</evidence>
<feature type="domain" description="Ssl1-like" evidence="12">
    <location>
        <begin position="93"/>
        <end position="289"/>
    </location>
</feature>
<evidence type="ECO:0000256" key="4">
    <source>
        <dbReference type="ARBA" id="ARBA00022763"/>
    </source>
</evidence>
<dbReference type="PANTHER" id="PTHR12695">
    <property type="entry name" value="GENERAL TRANSCRIPTION FACTOR IIH SUBUNIT 2"/>
    <property type="match status" value="1"/>
</dbReference>
<evidence type="ECO:0000256" key="6">
    <source>
        <dbReference type="ARBA" id="ARBA00022833"/>
    </source>
</evidence>
<dbReference type="GO" id="GO:0006289">
    <property type="term" value="P:nucleotide-excision repair"/>
    <property type="evidence" value="ECO:0007669"/>
    <property type="project" value="InterPro"/>
</dbReference>
<reference evidence="14 15" key="1">
    <citation type="submission" date="2019-01" db="EMBL/GenBank/DDBJ databases">
        <title>Nuclear Genome Assembly of the Microalgal Biofuel strain Nannochloropsis salina CCMP1776.</title>
        <authorList>
            <person name="Hovde B."/>
        </authorList>
    </citation>
    <scope>NUCLEOTIDE SEQUENCE [LARGE SCALE GENOMIC DNA]</scope>
    <source>
        <strain evidence="14 15">CCMP1776</strain>
    </source>
</reference>
<feature type="compositionally biased region" description="Polar residues" evidence="11">
    <location>
        <begin position="430"/>
        <end position="440"/>
    </location>
</feature>
<keyword evidence="15" id="KW-1185">Reference proteome</keyword>
<dbReference type="Proteomes" id="UP000355283">
    <property type="component" value="Unassembled WGS sequence"/>
</dbReference>
<evidence type="ECO:0000256" key="3">
    <source>
        <dbReference type="ARBA" id="ARBA00022723"/>
    </source>
</evidence>
<dbReference type="SUPFAM" id="SSF50475">
    <property type="entry name" value="FMN-binding split barrel"/>
    <property type="match status" value="1"/>
</dbReference>
<feature type="region of interest" description="Disordered" evidence="11">
    <location>
        <begin position="1"/>
        <end position="23"/>
    </location>
</feature>
<feature type="domain" description="Pyridoxamine 5'-phosphate oxidase Alr4036 family FMN-binding" evidence="13">
    <location>
        <begin position="452"/>
        <end position="555"/>
    </location>
</feature>
<dbReference type="GO" id="GO:0005675">
    <property type="term" value="C:transcription factor TFIIH holo complex"/>
    <property type="evidence" value="ECO:0007669"/>
    <property type="project" value="TreeGrafter"/>
</dbReference>
<evidence type="ECO:0000313" key="15">
    <source>
        <dbReference type="Proteomes" id="UP000355283"/>
    </source>
</evidence>
<dbReference type="SUPFAM" id="SSF53300">
    <property type="entry name" value="vWA-like"/>
    <property type="match status" value="1"/>
</dbReference>
<protein>
    <recommendedName>
        <fullName evidence="16">VWFA domain-containing protein</fullName>
    </recommendedName>
</protein>
<dbReference type="GO" id="GO:0000439">
    <property type="term" value="C:transcription factor TFIIH core complex"/>
    <property type="evidence" value="ECO:0007669"/>
    <property type="project" value="InterPro"/>
</dbReference>
<dbReference type="InterPro" id="IPR012170">
    <property type="entry name" value="TFIIH_SSL1/p44"/>
</dbReference>
<evidence type="ECO:0000256" key="1">
    <source>
        <dbReference type="ARBA" id="ARBA00004123"/>
    </source>
</evidence>
<comment type="similarity">
    <text evidence="2">Belongs to the GTF2H2 family.</text>
</comment>
<keyword evidence="3" id="KW-0479">Metal-binding</keyword>
<name>A0A4D9D842_9STRA</name>
<accession>A0A4D9D842</accession>
<evidence type="ECO:0000256" key="7">
    <source>
        <dbReference type="ARBA" id="ARBA00023015"/>
    </source>
</evidence>
<dbReference type="AlphaFoldDB" id="A0A4D9D842"/>
<dbReference type="Gene3D" id="2.30.110.10">
    <property type="entry name" value="Electron Transport, Fmn-binding Protein, Chain A"/>
    <property type="match status" value="1"/>
</dbReference>
<dbReference type="GO" id="GO:0010181">
    <property type="term" value="F:FMN binding"/>
    <property type="evidence" value="ECO:0007669"/>
    <property type="project" value="InterPro"/>
</dbReference>
<feature type="region of interest" description="Disordered" evidence="11">
    <location>
        <begin position="428"/>
        <end position="449"/>
    </location>
</feature>
<keyword evidence="7" id="KW-0805">Transcription regulation</keyword>
<dbReference type="InterPro" id="IPR012349">
    <property type="entry name" value="Split_barrel_FMN-bd"/>
</dbReference>
<keyword evidence="8" id="KW-0804">Transcription</keyword>
<dbReference type="GO" id="GO:0008270">
    <property type="term" value="F:zinc ion binding"/>
    <property type="evidence" value="ECO:0007669"/>
    <property type="project" value="UniProtKB-KW"/>
</dbReference>
<dbReference type="InterPro" id="IPR024624">
    <property type="entry name" value="Pyridox_Oxase_Alr4036_FMN-bd"/>
</dbReference>
<dbReference type="FunFam" id="3.40.50.410:FF:000015">
    <property type="entry name" value="General transcription factor IIH subunit 2"/>
    <property type="match status" value="1"/>
</dbReference>
<dbReference type="Pfam" id="PF12766">
    <property type="entry name" value="Pyridox_oxase_2"/>
    <property type="match status" value="1"/>
</dbReference>
<dbReference type="NCBIfam" id="TIGR00622">
    <property type="entry name" value="ssl1"/>
    <property type="match status" value="1"/>
</dbReference>
<evidence type="ECO:0000256" key="5">
    <source>
        <dbReference type="ARBA" id="ARBA00022771"/>
    </source>
</evidence>
<evidence type="ECO:0000256" key="9">
    <source>
        <dbReference type="ARBA" id="ARBA00023204"/>
    </source>
</evidence>
<keyword evidence="6" id="KW-0862">Zinc</keyword>
<keyword evidence="10" id="KW-0539">Nucleus</keyword>
<organism evidence="14 15">
    <name type="scientific">Nannochloropsis salina CCMP1776</name>
    <dbReference type="NCBI Taxonomy" id="1027361"/>
    <lineage>
        <taxon>Eukaryota</taxon>
        <taxon>Sar</taxon>
        <taxon>Stramenopiles</taxon>
        <taxon>Ochrophyta</taxon>
        <taxon>Eustigmatophyceae</taxon>
        <taxon>Eustigmatales</taxon>
        <taxon>Monodopsidaceae</taxon>
        <taxon>Microchloropsis</taxon>
        <taxon>Microchloropsis salina</taxon>
    </lineage>
</organism>
<evidence type="ECO:0000256" key="10">
    <source>
        <dbReference type="ARBA" id="ARBA00023242"/>
    </source>
</evidence>
<dbReference type="EMBL" id="SDOX01000005">
    <property type="protein sequence ID" value="TFJ87486.1"/>
    <property type="molecule type" value="Genomic_DNA"/>
</dbReference>
<keyword evidence="9" id="KW-0234">DNA repair</keyword>
<comment type="caution">
    <text evidence="14">The sequence shown here is derived from an EMBL/GenBank/DDBJ whole genome shotgun (WGS) entry which is preliminary data.</text>
</comment>
<dbReference type="GO" id="GO:0006357">
    <property type="term" value="P:regulation of transcription by RNA polymerase II"/>
    <property type="evidence" value="ECO:0007669"/>
    <property type="project" value="TreeGrafter"/>
</dbReference>
<dbReference type="Gene3D" id="3.40.50.410">
    <property type="entry name" value="von Willebrand factor, type A domain"/>
    <property type="match status" value="1"/>
</dbReference>
<gene>
    <name evidence="14" type="ORF">NSK_000838</name>
</gene>
<dbReference type="InterPro" id="IPR036465">
    <property type="entry name" value="vWFA_dom_sf"/>
</dbReference>
<proteinExistence type="inferred from homology"/>
<evidence type="ECO:0008006" key="16">
    <source>
        <dbReference type="Google" id="ProtNLM"/>
    </source>
</evidence>
<dbReference type="Pfam" id="PF04056">
    <property type="entry name" value="Ssl1"/>
    <property type="match status" value="1"/>
</dbReference>